<protein>
    <recommendedName>
        <fullName evidence="4">coproporphyrinogen oxidase</fullName>
        <ecNumber evidence="4">1.3.3.3</ecNumber>
    </recommendedName>
</protein>
<dbReference type="NCBIfam" id="NF003727">
    <property type="entry name" value="PRK05330.1"/>
    <property type="match status" value="1"/>
</dbReference>
<evidence type="ECO:0000313" key="8">
    <source>
        <dbReference type="EMBL" id="KAG1798667.1"/>
    </source>
</evidence>
<dbReference type="AlphaFoldDB" id="A0A9P7J182"/>
<evidence type="ECO:0000256" key="7">
    <source>
        <dbReference type="SAM" id="MobiDB-lite"/>
    </source>
</evidence>
<dbReference type="OrthoDB" id="15318at2759"/>
<dbReference type="SUPFAM" id="SSF102886">
    <property type="entry name" value="Coproporphyrinogen III oxidase"/>
    <property type="match status" value="1"/>
</dbReference>
<keyword evidence="6" id="KW-0627">Porphyrin biosynthesis</keyword>
<dbReference type="RefSeq" id="XP_041163353.1">
    <property type="nucleotide sequence ID" value="XM_041299870.1"/>
</dbReference>
<accession>A0A9P7J182</accession>
<evidence type="ECO:0000256" key="6">
    <source>
        <dbReference type="ARBA" id="ARBA00023244"/>
    </source>
</evidence>
<comment type="similarity">
    <text evidence="2">Belongs to the aerobic coproporphyrinogen-III oxidase family.</text>
</comment>
<comment type="caution">
    <text evidence="8">The sequence shown here is derived from an EMBL/GenBank/DDBJ whole genome shotgun (WGS) entry which is preliminary data.</text>
</comment>
<dbReference type="EC" id="1.3.3.3" evidence="4"/>
<name>A0A9P7J182_9AGAM</name>
<dbReference type="GO" id="GO:0005737">
    <property type="term" value="C:cytoplasm"/>
    <property type="evidence" value="ECO:0007669"/>
    <property type="project" value="TreeGrafter"/>
</dbReference>
<dbReference type="EMBL" id="JABBWE010000013">
    <property type="protein sequence ID" value="KAG1798667.1"/>
    <property type="molecule type" value="Genomic_DNA"/>
</dbReference>
<feature type="compositionally biased region" description="Basic and acidic residues" evidence="7">
    <location>
        <begin position="78"/>
        <end position="99"/>
    </location>
</feature>
<dbReference type="PRINTS" id="PR00073">
    <property type="entry name" value="COPRGNOXDASE"/>
</dbReference>
<evidence type="ECO:0000313" key="9">
    <source>
        <dbReference type="Proteomes" id="UP000719766"/>
    </source>
</evidence>
<dbReference type="GO" id="GO:0006782">
    <property type="term" value="P:protoporphyrinogen IX biosynthetic process"/>
    <property type="evidence" value="ECO:0007669"/>
    <property type="project" value="TreeGrafter"/>
</dbReference>
<dbReference type="Proteomes" id="UP000719766">
    <property type="component" value="Unassembled WGS sequence"/>
</dbReference>
<dbReference type="GO" id="GO:0004109">
    <property type="term" value="F:coproporphyrinogen oxidase activity"/>
    <property type="evidence" value="ECO:0007669"/>
    <property type="project" value="UniProtKB-EC"/>
</dbReference>
<comment type="subunit">
    <text evidence="3">Homodimer.</text>
</comment>
<dbReference type="PANTHER" id="PTHR10755:SF0">
    <property type="entry name" value="OXYGEN-DEPENDENT COPROPORPHYRINOGEN-III OXIDASE, MITOCHONDRIAL"/>
    <property type="match status" value="1"/>
</dbReference>
<feature type="region of interest" description="Disordered" evidence="7">
    <location>
        <begin position="78"/>
        <end position="103"/>
    </location>
</feature>
<evidence type="ECO:0000256" key="3">
    <source>
        <dbReference type="ARBA" id="ARBA00011738"/>
    </source>
</evidence>
<dbReference type="InterPro" id="IPR001260">
    <property type="entry name" value="Coprogen_oxidase_aer"/>
</dbReference>
<organism evidence="8 9">
    <name type="scientific">Suillus plorans</name>
    <dbReference type="NCBI Taxonomy" id="116603"/>
    <lineage>
        <taxon>Eukaryota</taxon>
        <taxon>Fungi</taxon>
        <taxon>Dikarya</taxon>
        <taxon>Basidiomycota</taxon>
        <taxon>Agaricomycotina</taxon>
        <taxon>Agaricomycetes</taxon>
        <taxon>Agaricomycetidae</taxon>
        <taxon>Boletales</taxon>
        <taxon>Suillineae</taxon>
        <taxon>Suillaceae</taxon>
        <taxon>Suillus</taxon>
    </lineage>
</organism>
<evidence type="ECO:0000256" key="2">
    <source>
        <dbReference type="ARBA" id="ARBA00010644"/>
    </source>
</evidence>
<dbReference type="Gene3D" id="3.40.1500.10">
    <property type="entry name" value="Coproporphyrinogen III oxidase, aerobic"/>
    <property type="match status" value="1"/>
</dbReference>
<reference evidence="8" key="1">
    <citation type="journal article" date="2020" name="New Phytol.">
        <title>Comparative genomics reveals dynamic genome evolution in host specialist ectomycorrhizal fungi.</title>
        <authorList>
            <person name="Lofgren L.A."/>
            <person name="Nguyen N.H."/>
            <person name="Vilgalys R."/>
            <person name="Ruytinx J."/>
            <person name="Liao H.L."/>
            <person name="Branco S."/>
            <person name="Kuo A."/>
            <person name="LaButti K."/>
            <person name="Lipzen A."/>
            <person name="Andreopoulos W."/>
            <person name="Pangilinan J."/>
            <person name="Riley R."/>
            <person name="Hundley H."/>
            <person name="Na H."/>
            <person name="Barry K."/>
            <person name="Grigoriev I.V."/>
            <person name="Stajich J.E."/>
            <person name="Kennedy P.G."/>
        </authorList>
    </citation>
    <scope>NUCLEOTIDE SEQUENCE</scope>
    <source>
        <strain evidence="8">S12</strain>
    </source>
</reference>
<sequence length="444" mass="50117">MPLQCDDNRASLHATSSSVNLNFPFEVKSNPSRRLGARDLTRNLHFRISVPHIINLAISAKRSSPAWGLGQLEARDPKRRHEFDSYANTDRHPRKEKMSNSELSPIPTTMRQRVIDYITQLQNDIVSALEDASVSPCQFKRDTWSRPQGGGGISRTHASSGDDATYEKAGVNISMIHGTLPPAAIKQMSSEHSSLNVNTTTALPFFAGGISLIVHPRNPNAPSAHANYRYFEVMDSTEKDAKVVGWWFGGITDLTPSYLFEEDAKEFHETLKAVCDAYGTALYPKFKQSCDDHFFIPHRKEYRGIGGIRFDDLNDEMNTILGSVDGEARPRTADDIFAFVRALGDVFTSSYMSILNRRKIMPSDERMRRWQLLRRGRYVEFNLVCERGIKFGLAAPGVNVENVLMGMPEMARWEYMSDMFEESGSAEGKMMEVLRSPKSWVRDC</sequence>
<dbReference type="GeneID" id="64593634"/>
<keyword evidence="9" id="KW-1185">Reference proteome</keyword>
<dbReference type="Pfam" id="PF01218">
    <property type="entry name" value="Coprogen_oxidas"/>
    <property type="match status" value="1"/>
</dbReference>
<proteinExistence type="inferred from homology"/>
<comment type="pathway">
    <text evidence="1">Porphyrin-containing compound metabolism; protoporphyrin-IX biosynthesis; protoporphyrinogen-IX from coproporphyrinogen-III (O2 route): step 1/1.</text>
</comment>
<evidence type="ECO:0000256" key="1">
    <source>
        <dbReference type="ARBA" id="ARBA00005168"/>
    </source>
</evidence>
<gene>
    <name evidence="8" type="ORF">HD556DRAFT_1306096</name>
</gene>
<evidence type="ECO:0000256" key="4">
    <source>
        <dbReference type="ARBA" id="ARBA00012869"/>
    </source>
</evidence>
<dbReference type="InterPro" id="IPR036406">
    <property type="entry name" value="Coprogen_oxidase_aer_sf"/>
</dbReference>
<evidence type="ECO:0000256" key="5">
    <source>
        <dbReference type="ARBA" id="ARBA00023002"/>
    </source>
</evidence>
<keyword evidence="5" id="KW-0560">Oxidoreductase</keyword>
<dbReference type="PANTHER" id="PTHR10755">
    <property type="entry name" value="COPROPORPHYRINOGEN III OXIDASE, MITOCHONDRIAL"/>
    <property type="match status" value="1"/>
</dbReference>
<feature type="region of interest" description="Disordered" evidence="7">
    <location>
        <begin position="140"/>
        <end position="162"/>
    </location>
</feature>